<protein>
    <submittedName>
        <fullName evidence="1">Uncharacterized protein</fullName>
    </submittedName>
</protein>
<dbReference type="AlphaFoldDB" id="A0AAN7A4K4"/>
<keyword evidence="2" id="KW-1185">Reference proteome</keyword>
<comment type="caution">
    <text evidence="1">The sequence shown here is derived from an EMBL/GenBank/DDBJ whole genome shotgun (WGS) entry which is preliminary data.</text>
</comment>
<reference evidence="1" key="2">
    <citation type="submission" date="2023-05" db="EMBL/GenBank/DDBJ databases">
        <authorList>
            <consortium name="Lawrence Berkeley National Laboratory"/>
            <person name="Steindorff A."/>
            <person name="Hensen N."/>
            <person name="Bonometti L."/>
            <person name="Westerberg I."/>
            <person name="Brannstrom I.O."/>
            <person name="Guillou S."/>
            <person name="Cros-Aarteil S."/>
            <person name="Calhoun S."/>
            <person name="Haridas S."/>
            <person name="Kuo A."/>
            <person name="Mondo S."/>
            <person name="Pangilinan J."/>
            <person name="Riley R."/>
            <person name="Labutti K."/>
            <person name="Andreopoulos B."/>
            <person name="Lipzen A."/>
            <person name="Chen C."/>
            <person name="Yanf M."/>
            <person name="Daum C."/>
            <person name="Ng V."/>
            <person name="Clum A."/>
            <person name="Ohm R."/>
            <person name="Martin F."/>
            <person name="Silar P."/>
            <person name="Natvig D."/>
            <person name="Lalanne C."/>
            <person name="Gautier V."/>
            <person name="Ament-Velasquez S.L."/>
            <person name="Kruys A."/>
            <person name="Hutchinson M.I."/>
            <person name="Powell A.J."/>
            <person name="Barry K."/>
            <person name="Miller A.N."/>
            <person name="Grigoriev I.V."/>
            <person name="Debuchy R."/>
            <person name="Gladieux P."/>
            <person name="Thoren M.H."/>
            <person name="Johannesson H."/>
        </authorList>
    </citation>
    <scope>NUCLEOTIDE SEQUENCE</scope>
    <source>
        <strain evidence="1">CBS 892.96</strain>
    </source>
</reference>
<reference evidence="1" key="1">
    <citation type="journal article" date="2023" name="Mol. Phylogenet. Evol.">
        <title>Genome-scale phylogeny and comparative genomics of the fungal order Sordariales.</title>
        <authorList>
            <person name="Hensen N."/>
            <person name="Bonometti L."/>
            <person name="Westerberg I."/>
            <person name="Brannstrom I.O."/>
            <person name="Guillou S."/>
            <person name="Cros-Aarteil S."/>
            <person name="Calhoun S."/>
            <person name="Haridas S."/>
            <person name="Kuo A."/>
            <person name="Mondo S."/>
            <person name="Pangilinan J."/>
            <person name="Riley R."/>
            <person name="LaButti K."/>
            <person name="Andreopoulos B."/>
            <person name="Lipzen A."/>
            <person name="Chen C."/>
            <person name="Yan M."/>
            <person name="Daum C."/>
            <person name="Ng V."/>
            <person name="Clum A."/>
            <person name="Steindorff A."/>
            <person name="Ohm R.A."/>
            <person name="Martin F."/>
            <person name="Silar P."/>
            <person name="Natvig D.O."/>
            <person name="Lalanne C."/>
            <person name="Gautier V."/>
            <person name="Ament-Velasquez S.L."/>
            <person name="Kruys A."/>
            <person name="Hutchinson M.I."/>
            <person name="Powell A.J."/>
            <person name="Barry K."/>
            <person name="Miller A.N."/>
            <person name="Grigoriev I.V."/>
            <person name="Debuchy R."/>
            <person name="Gladieux P."/>
            <person name="Hiltunen Thoren M."/>
            <person name="Johannesson H."/>
        </authorList>
    </citation>
    <scope>NUCLEOTIDE SEQUENCE</scope>
    <source>
        <strain evidence="1">CBS 892.96</strain>
    </source>
</reference>
<evidence type="ECO:0000313" key="1">
    <source>
        <dbReference type="EMBL" id="KAK4173828.1"/>
    </source>
</evidence>
<sequence>MADITDATKPYTQFAAFRKWYDMLVERQHLPEPKDGYDTARALWTWIIQAGYFNLLHDHGWCIYTTPLGSVPHNDPLVVVVQRLNEGRDDFELCGVLVADDYVRDSWEKREEQVVGFVKSIAHQKEHQLHEDGVFAIVPKGTMVRFYWLDSEGVLKPYPLVGEQVFQVKEDEKEIMGVLRHIHGRFAGFVAEGGEKSSR</sequence>
<gene>
    <name evidence="1" type="ORF">QBC36DRAFT_334980</name>
</gene>
<dbReference type="EMBL" id="MU866317">
    <property type="protein sequence ID" value="KAK4173828.1"/>
    <property type="molecule type" value="Genomic_DNA"/>
</dbReference>
<dbReference type="Proteomes" id="UP001302321">
    <property type="component" value="Unassembled WGS sequence"/>
</dbReference>
<organism evidence="1 2">
    <name type="scientific">Triangularia setosa</name>
    <dbReference type="NCBI Taxonomy" id="2587417"/>
    <lineage>
        <taxon>Eukaryota</taxon>
        <taxon>Fungi</taxon>
        <taxon>Dikarya</taxon>
        <taxon>Ascomycota</taxon>
        <taxon>Pezizomycotina</taxon>
        <taxon>Sordariomycetes</taxon>
        <taxon>Sordariomycetidae</taxon>
        <taxon>Sordariales</taxon>
        <taxon>Podosporaceae</taxon>
        <taxon>Triangularia</taxon>
    </lineage>
</organism>
<evidence type="ECO:0000313" key="2">
    <source>
        <dbReference type="Proteomes" id="UP001302321"/>
    </source>
</evidence>
<name>A0AAN7A4K4_9PEZI</name>
<accession>A0AAN7A4K4</accession>
<proteinExistence type="predicted"/>